<feature type="transmembrane region" description="Helical" evidence="19">
    <location>
        <begin position="188"/>
        <end position="211"/>
    </location>
</feature>
<dbReference type="PANTHER" id="PTHR34148:SF1">
    <property type="entry name" value="ADENOSYLCOBINAMIDE-GDP RIBAZOLETRANSFERASE"/>
    <property type="match status" value="1"/>
</dbReference>
<evidence type="ECO:0000256" key="6">
    <source>
        <dbReference type="ARBA" id="ARBA00015850"/>
    </source>
</evidence>
<proteinExistence type="inferred from homology"/>
<comment type="catalytic activity">
    <reaction evidence="17 19">
        <text>alpha-ribazole + adenosylcob(III)inamide-GDP = adenosylcob(III)alamin + GMP + H(+)</text>
        <dbReference type="Rhea" id="RHEA:16049"/>
        <dbReference type="ChEBI" id="CHEBI:10329"/>
        <dbReference type="ChEBI" id="CHEBI:15378"/>
        <dbReference type="ChEBI" id="CHEBI:18408"/>
        <dbReference type="ChEBI" id="CHEBI:58115"/>
        <dbReference type="ChEBI" id="CHEBI:60487"/>
        <dbReference type="EC" id="2.7.8.26"/>
    </reaction>
</comment>
<keyword evidence="10 19" id="KW-0812">Transmembrane</keyword>
<evidence type="ECO:0000256" key="17">
    <source>
        <dbReference type="ARBA" id="ARBA00048623"/>
    </source>
</evidence>
<evidence type="ECO:0000256" key="15">
    <source>
        <dbReference type="ARBA" id="ARBA00032605"/>
    </source>
</evidence>
<evidence type="ECO:0000256" key="7">
    <source>
        <dbReference type="ARBA" id="ARBA00022475"/>
    </source>
</evidence>
<gene>
    <name evidence="19" type="primary">cobS</name>
    <name evidence="20" type="ORF">SAMN02745206_01059</name>
</gene>
<dbReference type="HAMAP" id="MF_00719">
    <property type="entry name" value="CobS"/>
    <property type="match status" value="1"/>
</dbReference>
<evidence type="ECO:0000313" key="20">
    <source>
        <dbReference type="EMBL" id="SHE94457.1"/>
    </source>
</evidence>
<dbReference type="GO" id="GO:0051073">
    <property type="term" value="F:adenosylcobinamide-GDP ribazoletransferase activity"/>
    <property type="evidence" value="ECO:0007669"/>
    <property type="project" value="UniProtKB-UniRule"/>
</dbReference>
<reference evidence="21" key="1">
    <citation type="submission" date="2016-11" db="EMBL/GenBank/DDBJ databases">
        <authorList>
            <person name="Varghese N."/>
            <person name="Submissions S."/>
        </authorList>
    </citation>
    <scope>NUCLEOTIDE SEQUENCE [LARGE SCALE GENOMIC DNA]</scope>
    <source>
        <strain evidence="21">DSM 9756</strain>
    </source>
</reference>
<feature type="transmembrane region" description="Helical" evidence="19">
    <location>
        <begin position="109"/>
        <end position="132"/>
    </location>
</feature>
<dbReference type="OrthoDB" id="9794223at2"/>
<dbReference type="GO" id="GO:0005886">
    <property type="term" value="C:plasma membrane"/>
    <property type="evidence" value="ECO:0007669"/>
    <property type="project" value="UniProtKB-SubCell"/>
</dbReference>
<feature type="transmembrane region" description="Helical" evidence="19">
    <location>
        <begin position="37"/>
        <end position="59"/>
    </location>
</feature>
<evidence type="ECO:0000256" key="9">
    <source>
        <dbReference type="ARBA" id="ARBA00022679"/>
    </source>
</evidence>
<dbReference type="PRINTS" id="PR01896">
    <property type="entry name" value="TAP1PROTEIN"/>
</dbReference>
<sequence>MIRGFRTALAFLTRLSLPGGDKGPLQAEDLARSFAFFPAVGLVVGCLQAAAAAAMLRFLPAPLTAVWALALGTWLTRGLHLDGLADVADGVGGGFDPQKRLAIMKDSRVGAFGVMAVGLALLLKAAALAHLLEAGALASLVIVPAVSRCAMVWCSFAMPYARSEGGLGKPFVDHVGRKEVGWSTAATLLPGVGLLGLRFVPVLLTTILAILGLRILSRRWLGGITGDVLGAANEAVEIVGYTVAAALVLH</sequence>
<evidence type="ECO:0000256" key="16">
    <source>
        <dbReference type="ARBA" id="ARBA00032853"/>
    </source>
</evidence>
<dbReference type="PANTHER" id="PTHR34148">
    <property type="entry name" value="ADENOSYLCOBINAMIDE-GDP RIBAZOLETRANSFERASE"/>
    <property type="match status" value="1"/>
</dbReference>
<keyword evidence="21" id="KW-1185">Reference proteome</keyword>
<evidence type="ECO:0000256" key="5">
    <source>
        <dbReference type="ARBA" id="ARBA00013200"/>
    </source>
</evidence>
<dbReference type="UniPathway" id="UPA00148">
    <property type="reaction ID" value="UER00238"/>
</dbReference>
<evidence type="ECO:0000313" key="21">
    <source>
        <dbReference type="Proteomes" id="UP000184076"/>
    </source>
</evidence>
<comment type="function">
    <text evidence="14 19">Joins adenosylcobinamide-GDP and alpha-ribazole to generate adenosylcobalamin (Ado-cobalamin). Also synthesizes adenosylcobalamin 5'-phosphate from adenosylcobinamide-GDP and alpha-ribazole 5'-phosphate.</text>
</comment>
<dbReference type="InterPro" id="IPR003805">
    <property type="entry name" value="CobS"/>
</dbReference>
<evidence type="ECO:0000256" key="18">
    <source>
        <dbReference type="ARBA" id="ARBA00049504"/>
    </source>
</evidence>
<dbReference type="RefSeq" id="WP_073037678.1">
    <property type="nucleotide sequence ID" value="NZ_FQVB01000009.1"/>
</dbReference>
<keyword evidence="12 19" id="KW-1133">Transmembrane helix</keyword>
<dbReference type="EC" id="2.7.8.26" evidence="5 19"/>
<evidence type="ECO:0000256" key="4">
    <source>
        <dbReference type="ARBA" id="ARBA00010561"/>
    </source>
</evidence>
<dbReference type="GO" id="GO:0008818">
    <property type="term" value="F:cobalamin 5'-phosphate synthase activity"/>
    <property type="evidence" value="ECO:0007669"/>
    <property type="project" value="UniProtKB-UniRule"/>
</dbReference>
<dbReference type="Pfam" id="PF02654">
    <property type="entry name" value="CobS"/>
    <property type="match status" value="1"/>
</dbReference>
<accession>A0A1M4XLI1</accession>
<dbReference type="GO" id="GO:0009236">
    <property type="term" value="P:cobalamin biosynthetic process"/>
    <property type="evidence" value="ECO:0007669"/>
    <property type="project" value="UniProtKB-UniRule"/>
</dbReference>
<keyword evidence="11 19" id="KW-0460">Magnesium</keyword>
<comment type="caution">
    <text evidence="19">Lacks conserved residue(s) required for the propagation of feature annotation.</text>
</comment>
<evidence type="ECO:0000256" key="12">
    <source>
        <dbReference type="ARBA" id="ARBA00022989"/>
    </source>
</evidence>
<evidence type="ECO:0000256" key="3">
    <source>
        <dbReference type="ARBA" id="ARBA00004663"/>
    </source>
</evidence>
<comment type="cofactor">
    <cofactor evidence="1 19">
        <name>Mg(2+)</name>
        <dbReference type="ChEBI" id="CHEBI:18420"/>
    </cofactor>
</comment>
<comment type="pathway">
    <text evidence="3 19">Cofactor biosynthesis; adenosylcobalamin biosynthesis; adenosylcobalamin from cob(II)yrinate a,c-diamide: step 7/7.</text>
</comment>
<comment type="subcellular location">
    <subcellularLocation>
        <location evidence="2 19">Cell membrane</location>
        <topology evidence="2 19">Multi-pass membrane protein</topology>
    </subcellularLocation>
</comment>
<dbReference type="EMBL" id="FQVB01000009">
    <property type="protein sequence ID" value="SHE94457.1"/>
    <property type="molecule type" value="Genomic_DNA"/>
</dbReference>
<evidence type="ECO:0000256" key="11">
    <source>
        <dbReference type="ARBA" id="ARBA00022842"/>
    </source>
</evidence>
<evidence type="ECO:0000256" key="14">
    <source>
        <dbReference type="ARBA" id="ARBA00025228"/>
    </source>
</evidence>
<evidence type="ECO:0000256" key="2">
    <source>
        <dbReference type="ARBA" id="ARBA00004651"/>
    </source>
</evidence>
<comment type="catalytic activity">
    <reaction evidence="18 19">
        <text>alpha-ribazole 5'-phosphate + adenosylcob(III)inamide-GDP = adenosylcob(III)alamin 5'-phosphate + GMP + H(+)</text>
        <dbReference type="Rhea" id="RHEA:23560"/>
        <dbReference type="ChEBI" id="CHEBI:15378"/>
        <dbReference type="ChEBI" id="CHEBI:57918"/>
        <dbReference type="ChEBI" id="CHEBI:58115"/>
        <dbReference type="ChEBI" id="CHEBI:60487"/>
        <dbReference type="ChEBI" id="CHEBI:60493"/>
        <dbReference type="EC" id="2.7.8.26"/>
    </reaction>
</comment>
<organism evidence="20 21">
    <name type="scientific">Desulfacinum infernum DSM 9756</name>
    <dbReference type="NCBI Taxonomy" id="1121391"/>
    <lineage>
        <taxon>Bacteria</taxon>
        <taxon>Pseudomonadati</taxon>
        <taxon>Thermodesulfobacteriota</taxon>
        <taxon>Syntrophobacteria</taxon>
        <taxon>Syntrophobacterales</taxon>
        <taxon>Syntrophobacteraceae</taxon>
        <taxon>Desulfacinum</taxon>
    </lineage>
</organism>
<keyword evidence="7 19" id="KW-1003">Cell membrane</keyword>
<protein>
    <recommendedName>
        <fullName evidence="6 19">Adenosylcobinamide-GDP ribazoletransferase</fullName>
        <ecNumber evidence="5 19">2.7.8.26</ecNumber>
    </recommendedName>
    <alternativeName>
        <fullName evidence="16 19">Cobalamin synthase</fullName>
    </alternativeName>
    <alternativeName>
        <fullName evidence="15 19">Cobalamin-5'-phosphate synthase</fullName>
    </alternativeName>
</protein>
<dbReference type="STRING" id="1121391.SAMN02745206_01059"/>
<dbReference type="NCBIfam" id="TIGR00317">
    <property type="entry name" value="cobS"/>
    <property type="match status" value="1"/>
</dbReference>
<evidence type="ECO:0000256" key="10">
    <source>
        <dbReference type="ARBA" id="ARBA00022692"/>
    </source>
</evidence>
<evidence type="ECO:0000256" key="8">
    <source>
        <dbReference type="ARBA" id="ARBA00022573"/>
    </source>
</evidence>
<dbReference type="AlphaFoldDB" id="A0A1M4XLI1"/>
<keyword evidence="8 19" id="KW-0169">Cobalamin biosynthesis</keyword>
<evidence type="ECO:0000256" key="1">
    <source>
        <dbReference type="ARBA" id="ARBA00001946"/>
    </source>
</evidence>
<keyword evidence="9 19" id="KW-0808">Transferase</keyword>
<name>A0A1M4XLI1_9BACT</name>
<comment type="similarity">
    <text evidence="4 19">Belongs to the CobS family.</text>
</comment>
<keyword evidence="13 19" id="KW-0472">Membrane</keyword>
<evidence type="ECO:0000256" key="19">
    <source>
        <dbReference type="HAMAP-Rule" id="MF_00719"/>
    </source>
</evidence>
<dbReference type="Proteomes" id="UP000184076">
    <property type="component" value="Unassembled WGS sequence"/>
</dbReference>
<evidence type="ECO:0000256" key="13">
    <source>
        <dbReference type="ARBA" id="ARBA00023136"/>
    </source>
</evidence>